<proteinExistence type="predicted"/>
<gene>
    <name evidence="2" type="ORF">SNEC2469_LOCUS13028</name>
</gene>
<feature type="compositionally biased region" description="Acidic residues" evidence="1">
    <location>
        <begin position="110"/>
        <end position="124"/>
    </location>
</feature>
<feature type="compositionally biased region" description="Basic residues" evidence="1">
    <location>
        <begin position="458"/>
        <end position="471"/>
    </location>
</feature>
<feature type="non-terminal residue" evidence="2">
    <location>
        <position position="519"/>
    </location>
</feature>
<evidence type="ECO:0000256" key="1">
    <source>
        <dbReference type="SAM" id="MobiDB-lite"/>
    </source>
</evidence>
<name>A0A812S5N8_9DINO</name>
<accession>A0A812S5N8</accession>
<feature type="region of interest" description="Disordered" evidence="1">
    <location>
        <begin position="394"/>
        <end position="414"/>
    </location>
</feature>
<comment type="caution">
    <text evidence="2">The sequence shown here is derived from an EMBL/GenBank/DDBJ whole genome shotgun (WGS) entry which is preliminary data.</text>
</comment>
<sequence length="519" mass="57091">KTQESYAREVQAQPLRDLVECIAAIRRGLFHPDRTRSGMVTQGALGSHVKFGGVGAHEFECAPPSDSANSSALEPAQNEIPRDSLREEAGSPTKDGRASSGCQHDVAEPQSEEYESSGESEGDVAYENFGKGITQDVIPDVNMGPDLDIFQNPKTKSLHARARGSTGKLICGRSLDNMKTFQGETPSEESLISLIQAGEAEPSRGSIAALRHLVFEAQTLLVSQTKALVENREAETKDLAPAERRERIKTQSQRLAGITMSGQSECSFASYDLCMKLLTENCVSYLAPSKFITREAELRADKPRKELDVQHSTLIVKEREPDQVRDTSTALSLHHALHRRSLALDLIGVTDISRSRPLWIFSWRTCIRSLPQAVVPPQFNRYCWLIVLPGFASQSSRRTGSGATKPAGSRSTRCGIALRRTPRSKVIFHLLPREGSTTGPAKRTSEHLADSEAPSPGKKQRKGKGKGKGKTKTLPEELKGLSSWTKTILLTRFLRPDLRCLCVEASSTAQVFCLFRRFP</sequence>
<evidence type="ECO:0000313" key="2">
    <source>
        <dbReference type="EMBL" id="CAE7464374.1"/>
    </source>
</evidence>
<dbReference type="EMBL" id="CAJNJA010020757">
    <property type="protein sequence ID" value="CAE7464374.1"/>
    <property type="molecule type" value="Genomic_DNA"/>
</dbReference>
<feature type="compositionally biased region" description="Basic and acidic residues" evidence="1">
    <location>
        <begin position="80"/>
        <end position="97"/>
    </location>
</feature>
<evidence type="ECO:0000313" key="3">
    <source>
        <dbReference type="Proteomes" id="UP000601435"/>
    </source>
</evidence>
<protein>
    <submittedName>
        <fullName evidence="2">Uncharacterized protein</fullName>
    </submittedName>
</protein>
<feature type="region of interest" description="Disordered" evidence="1">
    <location>
        <begin position="61"/>
        <end position="124"/>
    </location>
</feature>
<keyword evidence="3" id="KW-1185">Reference proteome</keyword>
<organism evidence="2 3">
    <name type="scientific">Symbiodinium necroappetens</name>
    <dbReference type="NCBI Taxonomy" id="1628268"/>
    <lineage>
        <taxon>Eukaryota</taxon>
        <taxon>Sar</taxon>
        <taxon>Alveolata</taxon>
        <taxon>Dinophyceae</taxon>
        <taxon>Suessiales</taxon>
        <taxon>Symbiodiniaceae</taxon>
        <taxon>Symbiodinium</taxon>
    </lineage>
</organism>
<reference evidence="2" key="1">
    <citation type="submission" date="2021-02" db="EMBL/GenBank/DDBJ databases">
        <authorList>
            <person name="Dougan E. K."/>
            <person name="Rhodes N."/>
            <person name="Thang M."/>
            <person name="Chan C."/>
        </authorList>
    </citation>
    <scope>NUCLEOTIDE SEQUENCE</scope>
</reference>
<dbReference type="AlphaFoldDB" id="A0A812S5N8"/>
<feature type="region of interest" description="Disordered" evidence="1">
    <location>
        <begin position="434"/>
        <end position="476"/>
    </location>
</feature>
<dbReference type="Proteomes" id="UP000601435">
    <property type="component" value="Unassembled WGS sequence"/>
</dbReference>